<feature type="non-terminal residue" evidence="2">
    <location>
        <position position="170"/>
    </location>
</feature>
<feature type="non-terminal residue" evidence="2">
    <location>
        <position position="1"/>
    </location>
</feature>
<dbReference type="Pfam" id="PF00856">
    <property type="entry name" value="SET"/>
    <property type="match status" value="1"/>
</dbReference>
<gene>
    <name evidence="2" type="ORF">BDP27DRAFT_1176974</name>
</gene>
<feature type="domain" description="SET" evidence="1">
    <location>
        <begin position="31"/>
        <end position="146"/>
    </location>
</feature>
<reference evidence="2" key="1">
    <citation type="submission" date="2020-11" db="EMBL/GenBank/DDBJ databases">
        <authorList>
            <consortium name="DOE Joint Genome Institute"/>
            <person name="Ahrendt S."/>
            <person name="Riley R."/>
            <person name="Andreopoulos W."/>
            <person name="Labutti K."/>
            <person name="Pangilinan J."/>
            <person name="Ruiz-Duenas F.J."/>
            <person name="Barrasa J.M."/>
            <person name="Sanchez-Garcia M."/>
            <person name="Camarero S."/>
            <person name="Miyauchi S."/>
            <person name="Serrano A."/>
            <person name="Linde D."/>
            <person name="Babiker R."/>
            <person name="Drula E."/>
            <person name="Ayuso-Fernandez I."/>
            <person name="Pacheco R."/>
            <person name="Padilla G."/>
            <person name="Ferreira P."/>
            <person name="Barriuso J."/>
            <person name="Kellner H."/>
            <person name="Castanera R."/>
            <person name="Alfaro M."/>
            <person name="Ramirez L."/>
            <person name="Pisabarro A.G."/>
            <person name="Kuo A."/>
            <person name="Tritt A."/>
            <person name="Lipzen A."/>
            <person name="He G."/>
            <person name="Yan M."/>
            <person name="Ng V."/>
            <person name="Cullen D."/>
            <person name="Martin F."/>
            <person name="Rosso M.-N."/>
            <person name="Henrissat B."/>
            <person name="Hibbett D."/>
            <person name="Martinez A.T."/>
            <person name="Grigoriev I.V."/>
        </authorList>
    </citation>
    <scope>NUCLEOTIDE SEQUENCE</scope>
    <source>
        <strain evidence="2">AH 40177</strain>
    </source>
</reference>
<dbReference type="Gene3D" id="2.170.270.10">
    <property type="entry name" value="SET domain"/>
    <property type="match status" value="1"/>
</dbReference>
<dbReference type="EMBL" id="JADNRY010000012">
    <property type="protein sequence ID" value="KAF9074551.1"/>
    <property type="molecule type" value="Genomic_DNA"/>
</dbReference>
<evidence type="ECO:0000313" key="3">
    <source>
        <dbReference type="Proteomes" id="UP000772434"/>
    </source>
</evidence>
<dbReference type="Proteomes" id="UP000772434">
    <property type="component" value="Unassembled WGS sequence"/>
</dbReference>
<dbReference type="AlphaFoldDB" id="A0A9P5UCW2"/>
<keyword evidence="3" id="KW-1185">Reference proteome</keyword>
<protein>
    <recommendedName>
        <fullName evidence="1">SET domain-containing protein</fullName>
    </recommendedName>
</protein>
<dbReference type="SUPFAM" id="SSF82199">
    <property type="entry name" value="SET domain"/>
    <property type="match status" value="1"/>
</dbReference>
<evidence type="ECO:0000259" key="1">
    <source>
        <dbReference type="Pfam" id="PF00856"/>
    </source>
</evidence>
<comment type="caution">
    <text evidence="2">The sequence shown here is derived from an EMBL/GenBank/DDBJ whole genome shotgun (WGS) entry which is preliminary data.</text>
</comment>
<accession>A0A9P5UCW2</accession>
<dbReference type="InterPro" id="IPR001214">
    <property type="entry name" value="SET_dom"/>
</dbReference>
<organism evidence="2 3">
    <name type="scientific">Rhodocollybia butyracea</name>
    <dbReference type="NCBI Taxonomy" id="206335"/>
    <lineage>
        <taxon>Eukaryota</taxon>
        <taxon>Fungi</taxon>
        <taxon>Dikarya</taxon>
        <taxon>Basidiomycota</taxon>
        <taxon>Agaricomycotina</taxon>
        <taxon>Agaricomycetes</taxon>
        <taxon>Agaricomycetidae</taxon>
        <taxon>Agaricales</taxon>
        <taxon>Marasmiineae</taxon>
        <taxon>Omphalotaceae</taxon>
        <taxon>Rhodocollybia</taxon>
    </lineage>
</organism>
<name>A0A9P5UCW2_9AGAR</name>
<proteinExistence type="predicted"/>
<dbReference type="InterPro" id="IPR046341">
    <property type="entry name" value="SET_dom_sf"/>
</dbReference>
<sequence>PVIFPSYPKEGTGVALHTSINPSTVLPPTYALHTTAPIPSQTFLAPFPSLVTSSATYLRDPLNAYARLGMPKPRVHLMGPPLDLALDARGGKMGSGMGTFVRSGCRPNAVLRPVICDNKQSEPDSDSSLSFALFALRDLKANEEVVLGWEWDDANVVHLLPALLRDESVF</sequence>
<evidence type="ECO:0000313" key="2">
    <source>
        <dbReference type="EMBL" id="KAF9074551.1"/>
    </source>
</evidence>
<dbReference type="OrthoDB" id="79252at2759"/>